<dbReference type="AlphaFoldDB" id="A0A7W9A3P3"/>
<evidence type="ECO:0000313" key="2">
    <source>
        <dbReference type="Proteomes" id="UP000548978"/>
    </source>
</evidence>
<accession>A0A7W9A3P3</accession>
<proteinExistence type="predicted"/>
<organism evidence="1 2">
    <name type="scientific">Brevundimonas halotolerans</name>
    <dbReference type="NCBI Taxonomy" id="69670"/>
    <lineage>
        <taxon>Bacteria</taxon>
        <taxon>Pseudomonadati</taxon>
        <taxon>Pseudomonadota</taxon>
        <taxon>Alphaproteobacteria</taxon>
        <taxon>Caulobacterales</taxon>
        <taxon>Caulobacteraceae</taxon>
        <taxon>Brevundimonas</taxon>
    </lineage>
</organism>
<protein>
    <submittedName>
        <fullName evidence="1">Uncharacterized protein</fullName>
    </submittedName>
</protein>
<reference evidence="1 2" key="1">
    <citation type="submission" date="2020-08" db="EMBL/GenBank/DDBJ databases">
        <title>Genomic Encyclopedia of Type Strains, Phase IV (KMG-IV): sequencing the most valuable type-strain genomes for metagenomic binning, comparative biology and taxonomic classification.</title>
        <authorList>
            <person name="Goeker M."/>
        </authorList>
    </citation>
    <scope>NUCLEOTIDE SEQUENCE [LARGE SCALE GENOMIC DNA]</scope>
    <source>
        <strain evidence="1 2">DSM 24448</strain>
    </source>
</reference>
<dbReference type="EMBL" id="JACIJB010000006">
    <property type="protein sequence ID" value="MBB5660866.1"/>
    <property type="molecule type" value="Genomic_DNA"/>
</dbReference>
<dbReference type="Proteomes" id="UP000548978">
    <property type="component" value="Unassembled WGS sequence"/>
</dbReference>
<evidence type="ECO:0000313" key="1">
    <source>
        <dbReference type="EMBL" id="MBB5660866.1"/>
    </source>
</evidence>
<sequence>MRTNTHFFSRGERKAALWAVVAAVALSAAGFAWDWAQGPSLGLYERMGQTQLVGVIEAQPLG</sequence>
<keyword evidence="2" id="KW-1185">Reference proteome</keyword>
<name>A0A7W9A3P3_9CAUL</name>
<comment type="caution">
    <text evidence="1">The sequence shown here is derived from an EMBL/GenBank/DDBJ whole genome shotgun (WGS) entry which is preliminary data.</text>
</comment>
<dbReference type="RefSeq" id="WP_123286985.1">
    <property type="nucleotide sequence ID" value="NZ_JACIJB010000006.1"/>
</dbReference>
<gene>
    <name evidence="1" type="ORF">FHS65_001619</name>
</gene>